<dbReference type="EMBL" id="JAINUG010000815">
    <property type="protein sequence ID" value="KAJ8361964.1"/>
    <property type="molecule type" value="Genomic_DNA"/>
</dbReference>
<dbReference type="Pfam" id="PF03372">
    <property type="entry name" value="Exo_endo_phos"/>
    <property type="match status" value="1"/>
</dbReference>
<reference evidence="3" key="1">
    <citation type="journal article" date="2023" name="Science">
        <title>Genome structures resolve the early diversification of teleost fishes.</title>
        <authorList>
            <person name="Parey E."/>
            <person name="Louis A."/>
            <person name="Montfort J."/>
            <person name="Bouchez O."/>
            <person name="Roques C."/>
            <person name="Iampietro C."/>
            <person name="Lluch J."/>
            <person name="Castinel A."/>
            <person name="Donnadieu C."/>
            <person name="Desvignes T."/>
            <person name="Floi Bucao C."/>
            <person name="Jouanno E."/>
            <person name="Wen M."/>
            <person name="Mejri S."/>
            <person name="Dirks R."/>
            <person name="Jansen H."/>
            <person name="Henkel C."/>
            <person name="Chen W.J."/>
            <person name="Zahm M."/>
            <person name="Cabau C."/>
            <person name="Klopp C."/>
            <person name="Thompson A.W."/>
            <person name="Robinson-Rechavi M."/>
            <person name="Braasch I."/>
            <person name="Lecointre G."/>
            <person name="Bobe J."/>
            <person name="Postlethwait J.H."/>
            <person name="Berthelot C."/>
            <person name="Roest Crollius H."/>
            <person name="Guiguen Y."/>
        </authorList>
    </citation>
    <scope>NUCLEOTIDE SEQUENCE</scope>
    <source>
        <strain evidence="3">NC1722</strain>
    </source>
</reference>
<accession>A0AAD7R3I2</accession>
<evidence type="ECO:0000313" key="3">
    <source>
        <dbReference type="EMBL" id="KAJ8361964.1"/>
    </source>
</evidence>
<dbReference type="InterPro" id="IPR000477">
    <property type="entry name" value="RT_dom"/>
</dbReference>
<gene>
    <name evidence="3" type="ORF">AAFF_G00409190</name>
</gene>
<feature type="domain" description="Reverse transcriptase" evidence="2">
    <location>
        <begin position="531"/>
        <end position="803"/>
    </location>
</feature>
<protein>
    <recommendedName>
        <fullName evidence="2">Reverse transcriptase domain-containing protein</fullName>
    </recommendedName>
</protein>
<dbReference type="Proteomes" id="UP001221898">
    <property type="component" value="Unassembled WGS sequence"/>
</dbReference>
<dbReference type="PANTHER" id="PTHR19446">
    <property type="entry name" value="REVERSE TRANSCRIPTASES"/>
    <property type="match status" value="1"/>
</dbReference>
<sequence>MGSRPLDGGGFLASLPLLGRVLPLFLFLSPLRRVALVAARPLVWGQGRRSLRGPPPTAQDPETPQEEPHRSGETLRILGVSRGPWASPSSPAEIELYNSFSPLASPEQDGMELVFCTDRDLELASPALPLDCSEEQMEQMGGEGWDGKSQFRVVNVYAPAQRGRRLEVFRDLPGCLSTTRSLILGGDFNVNLDTGAGDGGIDYSARALADLVRDFSLVDAFRAAHPTDPGFTWRNSRGAESRLDYIFMGGGLSGVKCVLLPSWASDHDMLRASLPMDGPEWGRGFWRLNTSLLGSDAFVTSFTGFYASVRTLRPLFTSVVEWWEAAKSRFATFCRRYAVVARRRDRAEVARWVASLAYLHGRLNRGEPVDWAVYEGAKERLRGLLEARAKALAFQAQLRELEEGERPTAYFFQAAKARRGASAIAGLRRVDGTLAEGPAMLAVAESYYAELFSRRACDPAAEARLLDCVSARLGSEEAQAMEADVTLEEVRRAVFSIRGGRAPGHDGLPGEFYAAFWHLLGPDLLEVCRTLLKGGALTASMRKGASVVLLHKGGDRTELGNWRPLTLLNTDYKVLAKVATARLRQVMGGLVNQDQTCGVPGRSCSWNLILLRDVLDWVEERNLPLGLVSIDQEKAFDRVQHGFLFGVLGRMGFGPRFIGWVRMLYAGAYSCVRVNGFLSGPVEQLGGVRQGCPLSPLLYVLFMEPFAELVRRDPGVDGVWLPGAAGEVLKIQQYADDTTLFVSSVRSLGRIRALTDLFGAGTGSRVNMAKSSVLFCGSWTEDIGDSGGFAVCEGGMKILGVRFWPRGSAAQNWEARLALVRSRLGVWSRRQLSLTGKVVVVRSVLLPLLLHLAYVFPVPARAKLALTRAVFRFLWGGRYEYVSRELMYAPVAGGGGVPRVPLKLDGLYASFASKIVLERAPHKCFFLARFFLAGFFRHLEALTHVVPRADVRSPAYEAVVRFFRQCPPSISRAEALDHRALYARLAGRQVVAPTGVPAGVRWGRVSGGSAPAAVRDLHWRCALGRLPVREVLHRHGCSASAVPRGCGAPETVRHAFWGCPFAGEFWGLVLGLIRRFPLLLWLLLRPFHRPLLLARPLSFPRMTSASTSLRGLVPYLLPCLAWLLVLVRSPLPIRLQLLLRLPIQCRCPLQVPGLARDWFRLLANLPVQWPPGILFLVEGGPCPPLLFLGWGTALRMSPAPSWKGRPGTPWGPQANVRGLRDPTKRAAVFSSLRAMRGDVYLLQEVHLRDEEDAAAFTQEGAAGWRFSGIYPDASQPRGP</sequence>
<dbReference type="Gene3D" id="3.60.10.10">
    <property type="entry name" value="Endonuclease/exonuclease/phosphatase"/>
    <property type="match status" value="1"/>
</dbReference>
<name>A0AAD7R3I2_9TELE</name>
<dbReference type="AlphaFoldDB" id="A0AAD7R3I2"/>
<evidence type="ECO:0000256" key="1">
    <source>
        <dbReference type="SAM" id="MobiDB-lite"/>
    </source>
</evidence>
<dbReference type="CDD" id="cd01650">
    <property type="entry name" value="RT_nLTR_like"/>
    <property type="match status" value="1"/>
</dbReference>
<dbReference type="GO" id="GO:0003824">
    <property type="term" value="F:catalytic activity"/>
    <property type="evidence" value="ECO:0007669"/>
    <property type="project" value="InterPro"/>
</dbReference>
<dbReference type="InterPro" id="IPR036691">
    <property type="entry name" value="Endo/exonu/phosph_ase_sf"/>
</dbReference>
<feature type="region of interest" description="Disordered" evidence="1">
    <location>
        <begin position="47"/>
        <end position="72"/>
    </location>
</feature>
<proteinExistence type="predicted"/>
<evidence type="ECO:0000259" key="2">
    <source>
        <dbReference type="PROSITE" id="PS50878"/>
    </source>
</evidence>
<dbReference type="PROSITE" id="PS50878">
    <property type="entry name" value="RT_POL"/>
    <property type="match status" value="1"/>
</dbReference>
<dbReference type="SUPFAM" id="SSF56672">
    <property type="entry name" value="DNA/RNA polymerases"/>
    <property type="match status" value="1"/>
</dbReference>
<dbReference type="SUPFAM" id="SSF56219">
    <property type="entry name" value="DNase I-like"/>
    <property type="match status" value="1"/>
</dbReference>
<dbReference type="InterPro" id="IPR005135">
    <property type="entry name" value="Endo/exonuclease/phosphatase"/>
</dbReference>
<dbReference type="Pfam" id="PF00078">
    <property type="entry name" value="RVT_1"/>
    <property type="match status" value="1"/>
</dbReference>
<keyword evidence="4" id="KW-1185">Reference proteome</keyword>
<comment type="caution">
    <text evidence="3">The sequence shown here is derived from an EMBL/GenBank/DDBJ whole genome shotgun (WGS) entry which is preliminary data.</text>
</comment>
<organism evidence="3 4">
    <name type="scientific">Aldrovandia affinis</name>
    <dbReference type="NCBI Taxonomy" id="143900"/>
    <lineage>
        <taxon>Eukaryota</taxon>
        <taxon>Metazoa</taxon>
        <taxon>Chordata</taxon>
        <taxon>Craniata</taxon>
        <taxon>Vertebrata</taxon>
        <taxon>Euteleostomi</taxon>
        <taxon>Actinopterygii</taxon>
        <taxon>Neopterygii</taxon>
        <taxon>Teleostei</taxon>
        <taxon>Notacanthiformes</taxon>
        <taxon>Halosauridae</taxon>
        <taxon>Aldrovandia</taxon>
    </lineage>
</organism>
<evidence type="ECO:0000313" key="4">
    <source>
        <dbReference type="Proteomes" id="UP001221898"/>
    </source>
</evidence>
<dbReference type="InterPro" id="IPR043502">
    <property type="entry name" value="DNA/RNA_pol_sf"/>
</dbReference>